<reference evidence="9 10" key="1">
    <citation type="submission" date="2018-03" db="EMBL/GenBank/DDBJ databases">
        <title>Genomic Encyclopedia of Archaeal and Bacterial Type Strains, Phase II (KMG-II): from individual species to whole genera.</title>
        <authorList>
            <person name="Goeker M."/>
        </authorList>
    </citation>
    <scope>NUCLEOTIDE SEQUENCE [LARGE SCALE GENOMIC DNA]</scope>
    <source>
        <strain evidence="9 10">DSM 100673</strain>
    </source>
</reference>
<dbReference type="Proteomes" id="UP000240418">
    <property type="component" value="Unassembled WGS sequence"/>
</dbReference>
<evidence type="ECO:0000256" key="2">
    <source>
        <dbReference type="ARBA" id="ARBA00022723"/>
    </source>
</evidence>
<evidence type="ECO:0000259" key="8">
    <source>
        <dbReference type="Pfam" id="PF01435"/>
    </source>
</evidence>
<evidence type="ECO:0000256" key="3">
    <source>
        <dbReference type="ARBA" id="ARBA00022801"/>
    </source>
</evidence>
<dbReference type="GO" id="GO:0046872">
    <property type="term" value="F:metal ion binding"/>
    <property type="evidence" value="ECO:0007669"/>
    <property type="project" value="UniProtKB-KW"/>
</dbReference>
<dbReference type="Gene3D" id="3.30.2010.10">
    <property type="entry name" value="Metalloproteases ('zincins'), catalytic domain"/>
    <property type="match status" value="1"/>
</dbReference>
<dbReference type="OrthoDB" id="7338723at2"/>
<name>A0A2P8F2W3_9RHOB</name>
<keyword evidence="2" id="KW-0479">Metal-binding</keyword>
<proteinExistence type="inferred from homology"/>
<dbReference type="InterPro" id="IPR001915">
    <property type="entry name" value="Peptidase_M48"/>
</dbReference>
<dbReference type="RefSeq" id="WP_106610420.1">
    <property type="nucleotide sequence ID" value="NZ_PYGJ01000023.1"/>
</dbReference>
<dbReference type="PANTHER" id="PTHR22726">
    <property type="entry name" value="METALLOENDOPEPTIDASE OMA1"/>
    <property type="match status" value="1"/>
</dbReference>
<keyword evidence="5 6" id="KW-0482">Metalloprotease</keyword>
<feature type="chain" id="PRO_5015115326" evidence="7">
    <location>
        <begin position="23"/>
        <end position="279"/>
    </location>
</feature>
<dbReference type="GO" id="GO:0051603">
    <property type="term" value="P:proteolysis involved in protein catabolic process"/>
    <property type="evidence" value="ECO:0007669"/>
    <property type="project" value="TreeGrafter"/>
</dbReference>
<keyword evidence="4 6" id="KW-0862">Zinc</keyword>
<organism evidence="9 10">
    <name type="scientific">Shimia abyssi</name>
    <dbReference type="NCBI Taxonomy" id="1662395"/>
    <lineage>
        <taxon>Bacteria</taxon>
        <taxon>Pseudomonadati</taxon>
        <taxon>Pseudomonadota</taxon>
        <taxon>Alphaproteobacteria</taxon>
        <taxon>Rhodobacterales</taxon>
        <taxon>Roseobacteraceae</taxon>
    </lineage>
</organism>
<comment type="caution">
    <text evidence="9">The sequence shown here is derived from an EMBL/GenBank/DDBJ whole genome shotgun (WGS) entry which is preliminary data.</text>
</comment>
<feature type="signal peptide" evidence="7">
    <location>
        <begin position="1"/>
        <end position="22"/>
    </location>
</feature>
<dbReference type="InterPro" id="IPR051156">
    <property type="entry name" value="Mito/Outer_Membr_Metalloprot"/>
</dbReference>
<dbReference type="EMBL" id="PYGJ01000023">
    <property type="protein sequence ID" value="PSL16043.1"/>
    <property type="molecule type" value="Genomic_DNA"/>
</dbReference>
<evidence type="ECO:0000256" key="1">
    <source>
        <dbReference type="ARBA" id="ARBA00022670"/>
    </source>
</evidence>
<dbReference type="Pfam" id="PF01435">
    <property type="entry name" value="Peptidase_M48"/>
    <property type="match status" value="1"/>
</dbReference>
<gene>
    <name evidence="9" type="ORF">CLV88_12310</name>
</gene>
<protein>
    <submittedName>
        <fullName evidence="9">Peptidase M48-like protein</fullName>
    </submittedName>
</protein>
<evidence type="ECO:0000256" key="7">
    <source>
        <dbReference type="SAM" id="SignalP"/>
    </source>
</evidence>
<evidence type="ECO:0000313" key="10">
    <source>
        <dbReference type="Proteomes" id="UP000240418"/>
    </source>
</evidence>
<keyword evidence="3 6" id="KW-0378">Hydrolase</keyword>
<dbReference type="GO" id="GO:0016020">
    <property type="term" value="C:membrane"/>
    <property type="evidence" value="ECO:0007669"/>
    <property type="project" value="TreeGrafter"/>
</dbReference>
<dbReference type="GO" id="GO:0004222">
    <property type="term" value="F:metalloendopeptidase activity"/>
    <property type="evidence" value="ECO:0007669"/>
    <property type="project" value="InterPro"/>
</dbReference>
<evidence type="ECO:0000256" key="5">
    <source>
        <dbReference type="ARBA" id="ARBA00023049"/>
    </source>
</evidence>
<keyword evidence="10" id="KW-1185">Reference proteome</keyword>
<dbReference type="PANTHER" id="PTHR22726:SF1">
    <property type="entry name" value="METALLOENDOPEPTIDASE OMA1, MITOCHONDRIAL"/>
    <property type="match status" value="1"/>
</dbReference>
<evidence type="ECO:0000256" key="4">
    <source>
        <dbReference type="ARBA" id="ARBA00022833"/>
    </source>
</evidence>
<evidence type="ECO:0000313" key="9">
    <source>
        <dbReference type="EMBL" id="PSL16043.1"/>
    </source>
</evidence>
<comment type="cofactor">
    <cofactor evidence="6">
        <name>Zn(2+)</name>
        <dbReference type="ChEBI" id="CHEBI:29105"/>
    </cofactor>
    <text evidence="6">Binds 1 zinc ion per subunit.</text>
</comment>
<feature type="domain" description="Peptidase M48" evidence="8">
    <location>
        <begin position="70"/>
        <end position="268"/>
    </location>
</feature>
<comment type="similarity">
    <text evidence="6">Belongs to the peptidase M48 family.</text>
</comment>
<dbReference type="AlphaFoldDB" id="A0A2P8F2W3"/>
<sequence>MKIGTRRTLRLVTAGTLLALMAACGTTYSVPKADPTFSSQASAMFAEEQNQATQRAGNRLSASAAASQFNRVARRVEPVAEEFCRKLTADREGFNCDIQILVDTEMPNRNAFQTYDRAGNPLVTFTLPMIADARNEHELAFVMGHEVGHHLAQHIKKKEQQAAVGAIIAGSLMAYAAAYDTSTPQHLKQQDINNAVMLGAAAGGHVYSQTYELESDVLGTYIAMWAGYDPVKGSLFFARPENPKEANGQLSFWGTHPPDEKRIATVLATVAEIEKKKGQ</sequence>
<accession>A0A2P8F2W3</accession>
<keyword evidence="1 6" id="KW-0645">Protease</keyword>
<evidence type="ECO:0000256" key="6">
    <source>
        <dbReference type="RuleBase" id="RU003983"/>
    </source>
</evidence>
<keyword evidence="7" id="KW-0732">Signal</keyword>
<dbReference type="PROSITE" id="PS51257">
    <property type="entry name" value="PROKAR_LIPOPROTEIN"/>
    <property type="match status" value="1"/>
</dbReference>